<evidence type="ECO:0000313" key="3">
    <source>
        <dbReference type="Proteomes" id="UP000251891"/>
    </source>
</evidence>
<dbReference type="Proteomes" id="UP000251891">
    <property type="component" value="Unassembled WGS sequence"/>
</dbReference>
<keyword evidence="3" id="KW-1185">Reference proteome</keyword>
<organism evidence="2 3">
    <name type="scientific">Actinomadura craniellae</name>
    <dbReference type="NCBI Taxonomy" id="2231787"/>
    <lineage>
        <taxon>Bacteria</taxon>
        <taxon>Bacillati</taxon>
        <taxon>Actinomycetota</taxon>
        <taxon>Actinomycetes</taxon>
        <taxon>Streptosporangiales</taxon>
        <taxon>Thermomonosporaceae</taxon>
        <taxon>Actinomadura</taxon>
    </lineage>
</organism>
<feature type="transmembrane region" description="Helical" evidence="1">
    <location>
        <begin position="160"/>
        <end position="178"/>
    </location>
</feature>
<feature type="transmembrane region" description="Helical" evidence="1">
    <location>
        <begin position="51"/>
        <end position="69"/>
    </location>
</feature>
<evidence type="ECO:0000256" key="1">
    <source>
        <dbReference type="SAM" id="Phobius"/>
    </source>
</evidence>
<keyword evidence="1" id="KW-0812">Transmembrane</keyword>
<feature type="transmembrane region" description="Helical" evidence="1">
    <location>
        <begin position="130"/>
        <end position="148"/>
    </location>
</feature>
<sequence length="236" mass="26208">MEELSADQRLIFNAVRDTTRILVLGWVAAIAVLAAKLLGGKDTIGYSGIELNVRHAWVLLAVISLMHVFKGLFIVRHLQEHSWGGTTAEEDEKLFKAIRAEGNPLVHGLRPRRLTARPVARMDPADPSYWAAYLFQIMTFVAVLPWAYERGHVTWPDGTALWLPVLATLVFLGLNWQIGSRWLAAVGDLQPRSAQVQGRPVAPVVRGFGMVLALVVFAISLPGRIILFPFLFRPVS</sequence>
<evidence type="ECO:0000313" key="2">
    <source>
        <dbReference type="EMBL" id="RAY14117.1"/>
    </source>
</evidence>
<name>A0A365H4T9_9ACTN</name>
<dbReference type="EMBL" id="QLYX01000007">
    <property type="protein sequence ID" value="RAY14117.1"/>
    <property type="molecule type" value="Genomic_DNA"/>
</dbReference>
<keyword evidence="1" id="KW-0472">Membrane</keyword>
<comment type="caution">
    <text evidence="2">The sequence shown here is derived from an EMBL/GenBank/DDBJ whole genome shotgun (WGS) entry which is preliminary data.</text>
</comment>
<accession>A0A365H4T9</accession>
<reference evidence="2 3" key="1">
    <citation type="submission" date="2018-06" db="EMBL/GenBank/DDBJ databases">
        <title>Actinomadura craniellae sp. nov. isolated from marine sponge Craniella sp.</title>
        <authorList>
            <person name="Li L."/>
            <person name="Xu Q.H."/>
            <person name="Lin H.W."/>
            <person name="Lu Y.H."/>
        </authorList>
    </citation>
    <scope>NUCLEOTIDE SEQUENCE [LARGE SCALE GENOMIC DNA]</scope>
    <source>
        <strain evidence="2 3">LHW63021</strain>
    </source>
</reference>
<feature type="transmembrane region" description="Helical" evidence="1">
    <location>
        <begin position="208"/>
        <end position="232"/>
    </location>
</feature>
<dbReference type="AlphaFoldDB" id="A0A365H4T9"/>
<protein>
    <submittedName>
        <fullName evidence="2">Uncharacterized protein</fullName>
    </submittedName>
</protein>
<proteinExistence type="predicted"/>
<gene>
    <name evidence="2" type="ORF">DPM19_17755</name>
</gene>
<keyword evidence="1" id="KW-1133">Transmembrane helix</keyword>
<feature type="transmembrane region" description="Helical" evidence="1">
    <location>
        <begin position="20"/>
        <end position="39"/>
    </location>
</feature>